<gene>
    <name evidence="1" type="ORF">E7201_00715</name>
</gene>
<protein>
    <submittedName>
        <fullName evidence="1">Uncharacterized protein</fullName>
    </submittedName>
</protein>
<accession>A0A927WPP2</accession>
<evidence type="ECO:0000313" key="1">
    <source>
        <dbReference type="EMBL" id="MBE6091692.1"/>
    </source>
</evidence>
<dbReference type="AlphaFoldDB" id="A0A927WPP2"/>
<comment type="caution">
    <text evidence="1">The sequence shown here is derived from an EMBL/GenBank/DDBJ whole genome shotgun (WGS) entry which is preliminary data.</text>
</comment>
<evidence type="ECO:0000313" key="2">
    <source>
        <dbReference type="Proteomes" id="UP000761380"/>
    </source>
</evidence>
<name>A0A927WPP2_SELRU</name>
<dbReference type="Proteomes" id="UP000761380">
    <property type="component" value="Unassembled WGS sequence"/>
</dbReference>
<dbReference type="EMBL" id="SVBY01000003">
    <property type="protein sequence ID" value="MBE6091692.1"/>
    <property type="molecule type" value="Genomic_DNA"/>
</dbReference>
<sequence>MSRHKVLASEGLNVLTEHLKRVRSAAVDAKTAADALDDAEKLLDTEIKGLIAELRTELEDLTNEIIITGTAT</sequence>
<organism evidence="1 2">
    <name type="scientific">Selenomonas ruminantium</name>
    <dbReference type="NCBI Taxonomy" id="971"/>
    <lineage>
        <taxon>Bacteria</taxon>
        <taxon>Bacillati</taxon>
        <taxon>Bacillota</taxon>
        <taxon>Negativicutes</taxon>
        <taxon>Selenomonadales</taxon>
        <taxon>Selenomonadaceae</taxon>
        <taxon>Selenomonas</taxon>
    </lineage>
</organism>
<proteinExistence type="predicted"/>
<reference evidence="1" key="1">
    <citation type="submission" date="2019-04" db="EMBL/GenBank/DDBJ databases">
        <title>Evolution of Biomass-Degrading Anaerobic Consortia Revealed by Metagenomics.</title>
        <authorList>
            <person name="Peng X."/>
        </authorList>
    </citation>
    <scope>NUCLEOTIDE SEQUENCE</scope>
    <source>
        <strain evidence="1">SIG240</strain>
    </source>
</reference>